<dbReference type="InterPro" id="IPR036974">
    <property type="entry name" value="PUA_sf"/>
</dbReference>
<dbReference type="GO" id="GO:0032259">
    <property type="term" value="P:methylation"/>
    <property type="evidence" value="ECO:0007669"/>
    <property type="project" value="UniProtKB-KW"/>
</dbReference>
<keyword evidence="2" id="KW-0963">Cytoplasm</keyword>
<evidence type="ECO:0000256" key="2">
    <source>
        <dbReference type="ARBA" id="ARBA00022490"/>
    </source>
</evidence>
<dbReference type="GeneID" id="89290005"/>
<sequence>MAGEPLPSVRVFGEGAAAVRRDGALMVYRKWVEAPRGLPPGSLVVAEDPRGELLGCGFYDTVGPVALRLVELGDCSFSSTEEAIYALVEAAYLARRRIGYAGDPEAGYRLVHSDGDMMPGLIVDVYADLAVYQSSSIVWDVHSNTVAKAISEATGARHVYEKSLQRTRRDIGLPPREGVRIGDKTRAVIREGEARFIVDARVGQKTGFFLDQRLNRLDFGELARGTVLDLFSYTGGFGVQALVNGAERAVFVEEDEKAIKLLRMNLELNRVEDRAEIVQSNVWSFLSEAVAEGREYDSISVDPPAFIPHPGAYQRGLRAYEKLYFLSARLATSGSIIVFSSCSTHLGRGEFMSVAARALARAGVGYRPLGGVRGMPPDHPVRPSSPHLEYLKSLFVLVV</sequence>
<dbReference type="EMBL" id="AP028907">
    <property type="protein sequence ID" value="BES82440.1"/>
    <property type="molecule type" value="Genomic_DNA"/>
</dbReference>
<name>A0ABM8J0N7_9CREN</name>
<keyword evidence="5" id="KW-0489">Methyltransferase</keyword>
<evidence type="ECO:0000259" key="4">
    <source>
        <dbReference type="Pfam" id="PF17785"/>
    </source>
</evidence>
<evidence type="ECO:0000256" key="1">
    <source>
        <dbReference type="ARBA" id="ARBA00004496"/>
    </source>
</evidence>
<proteinExistence type="predicted"/>
<dbReference type="Pfam" id="PF03602">
    <property type="entry name" value="Cons_hypoth95"/>
    <property type="match status" value="1"/>
</dbReference>
<dbReference type="PANTHER" id="PTHR42873">
    <property type="entry name" value="RIBOSOMAL RNA LARGE SUBUNIT METHYLTRANSFERASE"/>
    <property type="match status" value="1"/>
</dbReference>
<gene>
    <name evidence="5" type="ORF">PABY_20070</name>
</gene>
<comment type="subcellular location">
    <subcellularLocation>
        <location evidence="1">Cytoplasm</location>
    </subcellularLocation>
</comment>
<keyword evidence="3" id="KW-0808">Transferase</keyword>
<dbReference type="Pfam" id="PF17785">
    <property type="entry name" value="PUA_3"/>
    <property type="match status" value="1"/>
</dbReference>
<dbReference type="SUPFAM" id="SSF53335">
    <property type="entry name" value="S-adenosyl-L-methionine-dependent methyltransferases"/>
    <property type="match status" value="1"/>
</dbReference>
<dbReference type="InterPro" id="IPR029063">
    <property type="entry name" value="SAM-dependent_MTases_sf"/>
</dbReference>
<organism evidence="5 6">
    <name type="scientific">Pyrodictium abyssi</name>
    <dbReference type="NCBI Taxonomy" id="54256"/>
    <lineage>
        <taxon>Archaea</taxon>
        <taxon>Thermoproteota</taxon>
        <taxon>Thermoprotei</taxon>
        <taxon>Desulfurococcales</taxon>
        <taxon>Pyrodictiaceae</taxon>
        <taxon>Pyrodictium</taxon>
    </lineage>
</organism>
<dbReference type="PANTHER" id="PTHR42873:SF1">
    <property type="entry name" value="S-ADENOSYLMETHIONINE-DEPENDENT METHYLTRANSFERASE DOMAIN-CONTAINING PROTEIN"/>
    <property type="match status" value="1"/>
</dbReference>
<protein>
    <submittedName>
        <fullName evidence="5">Class I SAM-dependent rRNA methyltransferase</fullName>
    </submittedName>
</protein>
<dbReference type="CDD" id="cd02440">
    <property type="entry name" value="AdoMet_MTases"/>
    <property type="match status" value="1"/>
</dbReference>
<evidence type="ECO:0000313" key="6">
    <source>
        <dbReference type="Proteomes" id="UP001341135"/>
    </source>
</evidence>
<dbReference type="Gene3D" id="3.30.750.80">
    <property type="entry name" value="RNA methyltransferase domain (HRMD) like"/>
    <property type="match status" value="1"/>
</dbReference>
<dbReference type="CDD" id="cd11572">
    <property type="entry name" value="RlmI_M_like"/>
    <property type="match status" value="1"/>
</dbReference>
<evidence type="ECO:0000313" key="5">
    <source>
        <dbReference type="EMBL" id="BES82440.1"/>
    </source>
</evidence>
<dbReference type="Gene3D" id="2.30.130.10">
    <property type="entry name" value="PUA domain"/>
    <property type="match status" value="1"/>
</dbReference>
<keyword evidence="6" id="KW-1185">Reference proteome</keyword>
<evidence type="ECO:0000256" key="3">
    <source>
        <dbReference type="ARBA" id="ARBA00022679"/>
    </source>
</evidence>
<feature type="domain" description="RlmI-like PUA" evidence="4">
    <location>
        <begin position="19"/>
        <end position="69"/>
    </location>
</feature>
<reference evidence="5 6" key="1">
    <citation type="submission" date="2023-09" db="EMBL/GenBank/DDBJ databases">
        <title>Pyrofollis japonicus gen. nov. sp. nov., a novel member of the family Pyrodictiaceae isolated from the Iheya North hydrothermal field.</title>
        <authorList>
            <person name="Miyazaki U."/>
            <person name="Sanari M."/>
            <person name="Tame A."/>
            <person name="Kitajima M."/>
            <person name="Okamoto A."/>
            <person name="Sawayama S."/>
            <person name="Miyazaki J."/>
            <person name="Takai K."/>
            <person name="Nakagawa S."/>
        </authorList>
    </citation>
    <scope>NUCLEOTIDE SEQUENCE [LARGE SCALE GENOMIC DNA]</scope>
    <source>
        <strain evidence="5 6">AV2</strain>
    </source>
</reference>
<dbReference type="RefSeq" id="WP_338249762.1">
    <property type="nucleotide sequence ID" value="NZ_AP028907.1"/>
</dbReference>
<dbReference type="InterPro" id="IPR041532">
    <property type="entry name" value="RlmI-like_PUA"/>
</dbReference>
<dbReference type="Gene3D" id="3.40.50.150">
    <property type="entry name" value="Vaccinia Virus protein VP39"/>
    <property type="match status" value="1"/>
</dbReference>
<accession>A0ABM8J0N7</accession>
<dbReference type="Proteomes" id="UP001341135">
    <property type="component" value="Chromosome"/>
</dbReference>
<dbReference type="GO" id="GO:0008168">
    <property type="term" value="F:methyltransferase activity"/>
    <property type="evidence" value="ECO:0007669"/>
    <property type="project" value="UniProtKB-KW"/>
</dbReference>